<dbReference type="AlphaFoldDB" id="K0ER71"/>
<dbReference type="Proteomes" id="UP000006304">
    <property type="component" value="Chromosome"/>
</dbReference>
<feature type="domain" description="FAD-binding FR-type" evidence="1">
    <location>
        <begin position="29"/>
        <end position="131"/>
    </location>
</feature>
<dbReference type="SUPFAM" id="SSF63380">
    <property type="entry name" value="Riboflavin synthase domain-like"/>
    <property type="match status" value="1"/>
</dbReference>
<dbReference type="InterPro" id="IPR017927">
    <property type="entry name" value="FAD-bd_FR_type"/>
</dbReference>
<keyword evidence="3" id="KW-1185">Reference proteome</keyword>
<dbReference type="Pfam" id="PF08021">
    <property type="entry name" value="FAD_binding_9"/>
    <property type="match status" value="1"/>
</dbReference>
<dbReference type="CDD" id="cd06193">
    <property type="entry name" value="siderophore_interacting"/>
    <property type="match status" value="1"/>
</dbReference>
<evidence type="ECO:0000313" key="3">
    <source>
        <dbReference type="Proteomes" id="UP000006304"/>
    </source>
</evidence>
<dbReference type="HOGENOM" id="CLU_040923_1_1_11"/>
<evidence type="ECO:0000259" key="1">
    <source>
        <dbReference type="PROSITE" id="PS51384"/>
    </source>
</evidence>
<dbReference type="InterPro" id="IPR013113">
    <property type="entry name" value="SIP_FAD-bd"/>
</dbReference>
<dbReference type="eggNOG" id="COG2375">
    <property type="taxonomic scope" value="Bacteria"/>
</dbReference>
<protein>
    <submittedName>
        <fullName evidence="2">Siderophore-interacting protein</fullName>
    </submittedName>
</protein>
<evidence type="ECO:0000313" key="2">
    <source>
        <dbReference type="EMBL" id="AFT99538.1"/>
    </source>
</evidence>
<dbReference type="PANTHER" id="PTHR30157:SF0">
    <property type="entry name" value="NADPH-DEPENDENT FERRIC-CHELATE REDUCTASE"/>
    <property type="match status" value="1"/>
</dbReference>
<accession>K0ER71</accession>
<dbReference type="InterPro" id="IPR039374">
    <property type="entry name" value="SIP_fam"/>
</dbReference>
<dbReference type="InterPro" id="IPR017938">
    <property type="entry name" value="Riboflavin_synthase-like_b-brl"/>
</dbReference>
<sequence length="247" mass="27308">MSRFVGAVPTVAKQSSRDLHGALLKAVGVADFELTVTGRREISPHYLRLGFHGGGLLSGRSIHPTMWVRMWFPDESRLHMRAFTLVEPDARGDRFDIEFALHEGRASNWARNARVGDTIMATIRGSRFAIPQPPPAGYLVVGDTASLPAINSLLAAIGDAPATVWLEWQHEDDRDLPVAATARTEVTWVPREHGGAALVHRVRAAAFSASDHFGWVACDRWTTRKIASVLRNDFHLARNSLAARGYW</sequence>
<dbReference type="PROSITE" id="PS51384">
    <property type="entry name" value="FAD_FR"/>
    <property type="match status" value="1"/>
</dbReference>
<dbReference type="RefSeq" id="WP_014982394.1">
    <property type="nucleotide sequence ID" value="NC_018681.1"/>
</dbReference>
<dbReference type="Gene3D" id="3.40.50.80">
    <property type="entry name" value="Nucleotide-binding domain of ferredoxin-NADP reductase (FNR) module"/>
    <property type="match status" value="1"/>
</dbReference>
<proteinExistence type="predicted"/>
<gene>
    <name evidence="2" type="ORF">O3I_007880</name>
</gene>
<dbReference type="PANTHER" id="PTHR30157">
    <property type="entry name" value="FERRIC REDUCTASE, NADPH-DEPENDENT"/>
    <property type="match status" value="1"/>
</dbReference>
<organism evidence="2 3">
    <name type="scientific">Nocardia brasiliensis (strain ATCC 700358 / HUJEG-1)</name>
    <dbReference type="NCBI Taxonomy" id="1133849"/>
    <lineage>
        <taxon>Bacteria</taxon>
        <taxon>Bacillati</taxon>
        <taxon>Actinomycetota</taxon>
        <taxon>Actinomycetes</taxon>
        <taxon>Mycobacteriales</taxon>
        <taxon>Nocardiaceae</taxon>
        <taxon>Nocardia</taxon>
    </lineage>
</organism>
<dbReference type="Gene3D" id="2.40.30.10">
    <property type="entry name" value="Translation factors"/>
    <property type="match status" value="1"/>
</dbReference>
<dbReference type="EMBL" id="CP003876">
    <property type="protein sequence ID" value="AFT99538.1"/>
    <property type="molecule type" value="Genomic_DNA"/>
</dbReference>
<dbReference type="STRING" id="1133849.O3I_007880"/>
<reference evidence="2 3" key="1">
    <citation type="journal article" date="2012" name="J. Bacteriol.">
        <title>Complete genome sequence of Nocardia brasiliensis HUJEG-1.</title>
        <authorList>
            <person name="Vera-Cabrera L."/>
            <person name="Ortiz-Lopez R."/>
            <person name="Elizondo-Gonzalez R."/>
            <person name="Perez-Maya A.A."/>
            <person name="Ocampo-Candiani J."/>
        </authorList>
    </citation>
    <scope>NUCLEOTIDE SEQUENCE [LARGE SCALE GENOMIC DNA]</scope>
    <source>
        <strain evidence="3">ATCC 700358</strain>
    </source>
</reference>
<dbReference type="InterPro" id="IPR039261">
    <property type="entry name" value="FNR_nucleotide-bd"/>
</dbReference>
<dbReference type="Pfam" id="PF04954">
    <property type="entry name" value="SIP"/>
    <property type="match status" value="1"/>
</dbReference>
<dbReference type="InterPro" id="IPR007037">
    <property type="entry name" value="SIP_rossman_dom"/>
</dbReference>
<dbReference type="GO" id="GO:0016491">
    <property type="term" value="F:oxidoreductase activity"/>
    <property type="evidence" value="ECO:0007669"/>
    <property type="project" value="InterPro"/>
</dbReference>
<dbReference type="KEGG" id="nbr:O3I_007880"/>
<name>K0ER71_NOCB7</name>